<evidence type="ECO:0000313" key="5">
    <source>
        <dbReference type="Proteomes" id="UP001215598"/>
    </source>
</evidence>
<protein>
    <submittedName>
        <fullName evidence="4">Uncharacterized protein</fullName>
    </submittedName>
</protein>
<dbReference type="EMBL" id="JARKIB010000116">
    <property type="protein sequence ID" value="KAJ7737522.1"/>
    <property type="molecule type" value="Genomic_DNA"/>
</dbReference>
<dbReference type="Proteomes" id="UP001215598">
    <property type="component" value="Unassembled WGS sequence"/>
</dbReference>
<feature type="signal peptide" evidence="2">
    <location>
        <begin position="1"/>
        <end position="18"/>
    </location>
</feature>
<gene>
    <name evidence="4" type="ORF">B0H16DRAFT_1529787</name>
    <name evidence="3" type="ORF">B0H16DRAFT_1571842</name>
</gene>
<name>A0AAD7JGL8_9AGAR</name>
<feature type="region of interest" description="Disordered" evidence="1">
    <location>
        <begin position="82"/>
        <end position="113"/>
    </location>
</feature>
<feature type="chain" id="PRO_5042441934" evidence="2">
    <location>
        <begin position="19"/>
        <end position="113"/>
    </location>
</feature>
<sequence>MMSWLRSLSSSIILSILASKKAPEIEGTITKLADVPAPEFFQRRSNYGAAAIIDNKDSGLRMIDYAMGDECKTEEGSLNISSRENNTISDHGGHFQAPLPEARDSVEEVPELV</sequence>
<comment type="caution">
    <text evidence="4">The sequence shown here is derived from an EMBL/GenBank/DDBJ whole genome shotgun (WGS) entry which is preliminary data.</text>
</comment>
<reference evidence="4" key="1">
    <citation type="submission" date="2023-03" db="EMBL/GenBank/DDBJ databases">
        <title>Massive genome expansion in bonnet fungi (Mycena s.s.) driven by repeated elements and novel gene families across ecological guilds.</title>
        <authorList>
            <consortium name="Lawrence Berkeley National Laboratory"/>
            <person name="Harder C.B."/>
            <person name="Miyauchi S."/>
            <person name="Viragh M."/>
            <person name="Kuo A."/>
            <person name="Thoen E."/>
            <person name="Andreopoulos B."/>
            <person name="Lu D."/>
            <person name="Skrede I."/>
            <person name="Drula E."/>
            <person name="Henrissat B."/>
            <person name="Morin E."/>
            <person name="Kohler A."/>
            <person name="Barry K."/>
            <person name="LaButti K."/>
            <person name="Morin E."/>
            <person name="Salamov A."/>
            <person name="Lipzen A."/>
            <person name="Mereny Z."/>
            <person name="Hegedus B."/>
            <person name="Baldrian P."/>
            <person name="Stursova M."/>
            <person name="Weitz H."/>
            <person name="Taylor A."/>
            <person name="Grigoriev I.V."/>
            <person name="Nagy L.G."/>
            <person name="Martin F."/>
            <person name="Kauserud H."/>
        </authorList>
    </citation>
    <scope>NUCLEOTIDE SEQUENCE</scope>
    <source>
        <strain evidence="4">CBHHK182m</strain>
    </source>
</reference>
<evidence type="ECO:0000313" key="4">
    <source>
        <dbReference type="EMBL" id="KAJ7762136.1"/>
    </source>
</evidence>
<dbReference type="AlphaFoldDB" id="A0AAD7JGL8"/>
<keyword evidence="5" id="KW-1185">Reference proteome</keyword>
<proteinExistence type="predicted"/>
<organism evidence="4 5">
    <name type="scientific">Mycena metata</name>
    <dbReference type="NCBI Taxonomy" id="1033252"/>
    <lineage>
        <taxon>Eukaryota</taxon>
        <taxon>Fungi</taxon>
        <taxon>Dikarya</taxon>
        <taxon>Basidiomycota</taxon>
        <taxon>Agaricomycotina</taxon>
        <taxon>Agaricomycetes</taxon>
        <taxon>Agaricomycetidae</taxon>
        <taxon>Agaricales</taxon>
        <taxon>Marasmiineae</taxon>
        <taxon>Mycenaceae</taxon>
        <taxon>Mycena</taxon>
    </lineage>
</organism>
<keyword evidence="2" id="KW-0732">Signal</keyword>
<evidence type="ECO:0000256" key="1">
    <source>
        <dbReference type="SAM" id="MobiDB-lite"/>
    </source>
</evidence>
<accession>A0AAD7JGL8</accession>
<dbReference type="EMBL" id="JARKIB010000033">
    <property type="protein sequence ID" value="KAJ7762136.1"/>
    <property type="molecule type" value="Genomic_DNA"/>
</dbReference>
<evidence type="ECO:0000313" key="3">
    <source>
        <dbReference type="EMBL" id="KAJ7737522.1"/>
    </source>
</evidence>
<evidence type="ECO:0000256" key="2">
    <source>
        <dbReference type="SAM" id="SignalP"/>
    </source>
</evidence>